<protein>
    <submittedName>
        <fullName evidence="1">Uncharacterized protein</fullName>
    </submittedName>
</protein>
<name>A0A0A9HRH7_ARUDO</name>
<sequence length="22" mass="2383">MQESNSKSLCTLPVTLRSSSTI</sequence>
<accession>A0A0A9HRH7</accession>
<organism evidence="1">
    <name type="scientific">Arundo donax</name>
    <name type="common">Giant reed</name>
    <name type="synonym">Donax arundinaceus</name>
    <dbReference type="NCBI Taxonomy" id="35708"/>
    <lineage>
        <taxon>Eukaryota</taxon>
        <taxon>Viridiplantae</taxon>
        <taxon>Streptophyta</taxon>
        <taxon>Embryophyta</taxon>
        <taxon>Tracheophyta</taxon>
        <taxon>Spermatophyta</taxon>
        <taxon>Magnoliopsida</taxon>
        <taxon>Liliopsida</taxon>
        <taxon>Poales</taxon>
        <taxon>Poaceae</taxon>
        <taxon>PACMAD clade</taxon>
        <taxon>Arundinoideae</taxon>
        <taxon>Arundineae</taxon>
        <taxon>Arundo</taxon>
    </lineage>
</organism>
<dbReference type="AlphaFoldDB" id="A0A0A9HRH7"/>
<reference evidence="1" key="2">
    <citation type="journal article" date="2015" name="Data Brief">
        <title>Shoot transcriptome of the giant reed, Arundo donax.</title>
        <authorList>
            <person name="Barrero R.A."/>
            <person name="Guerrero F.D."/>
            <person name="Moolhuijzen P."/>
            <person name="Goolsby J.A."/>
            <person name="Tidwell J."/>
            <person name="Bellgard S.E."/>
            <person name="Bellgard M.I."/>
        </authorList>
    </citation>
    <scope>NUCLEOTIDE SEQUENCE</scope>
    <source>
        <tissue evidence="1">Shoot tissue taken approximately 20 cm above the soil surface</tissue>
    </source>
</reference>
<reference evidence="1" key="1">
    <citation type="submission" date="2014-09" db="EMBL/GenBank/DDBJ databases">
        <authorList>
            <person name="Magalhaes I.L.F."/>
            <person name="Oliveira U."/>
            <person name="Santos F.R."/>
            <person name="Vidigal T.H.D.A."/>
            <person name="Brescovit A.D."/>
            <person name="Santos A.J."/>
        </authorList>
    </citation>
    <scope>NUCLEOTIDE SEQUENCE</scope>
    <source>
        <tissue evidence="1">Shoot tissue taken approximately 20 cm above the soil surface</tissue>
    </source>
</reference>
<dbReference type="EMBL" id="GBRH01158564">
    <property type="protein sequence ID" value="JAE39332.1"/>
    <property type="molecule type" value="Transcribed_RNA"/>
</dbReference>
<proteinExistence type="predicted"/>
<evidence type="ECO:0000313" key="1">
    <source>
        <dbReference type="EMBL" id="JAE39332.1"/>
    </source>
</evidence>